<dbReference type="Pfam" id="PF20684">
    <property type="entry name" value="Fung_rhodopsin"/>
    <property type="match status" value="1"/>
</dbReference>
<evidence type="ECO:0000313" key="10">
    <source>
        <dbReference type="Proteomes" id="UP000028045"/>
    </source>
</evidence>
<evidence type="ECO:0000256" key="7">
    <source>
        <dbReference type="SAM" id="Phobius"/>
    </source>
</evidence>
<feature type="transmembrane region" description="Helical" evidence="7">
    <location>
        <begin position="106"/>
        <end position="132"/>
    </location>
</feature>
<accession>A0A084AU98</accession>
<evidence type="ECO:0000256" key="6">
    <source>
        <dbReference type="SAM" id="MobiDB-lite"/>
    </source>
</evidence>
<feature type="region of interest" description="Disordered" evidence="6">
    <location>
        <begin position="358"/>
        <end position="381"/>
    </location>
</feature>
<feature type="transmembrane region" description="Helical" evidence="7">
    <location>
        <begin position="20"/>
        <end position="44"/>
    </location>
</feature>
<comment type="subcellular location">
    <subcellularLocation>
        <location evidence="1">Membrane</location>
        <topology evidence="1">Multi-pass membrane protein</topology>
    </subcellularLocation>
</comment>
<feature type="compositionally biased region" description="Basic and acidic residues" evidence="6">
    <location>
        <begin position="328"/>
        <end position="341"/>
    </location>
</feature>
<dbReference type="HOGENOM" id="CLU_028200_3_7_1"/>
<evidence type="ECO:0000256" key="5">
    <source>
        <dbReference type="ARBA" id="ARBA00038359"/>
    </source>
</evidence>
<organism evidence="9 10">
    <name type="scientific">Stachybotrys chartarum (strain CBS 109288 / IBT 7711)</name>
    <name type="common">Toxic black mold</name>
    <name type="synonym">Stilbospora chartarum</name>
    <dbReference type="NCBI Taxonomy" id="1280523"/>
    <lineage>
        <taxon>Eukaryota</taxon>
        <taxon>Fungi</taxon>
        <taxon>Dikarya</taxon>
        <taxon>Ascomycota</taxon>
        <taxon>Pezizomycotina</taxon>
        <taxon>Sordariomycetes</taxon>
        <taxon>Hypocreomycetidae</taxon>
        <taxon>Hypocreales</taxon>
        <taxon>Stachybotryaceae</taxon>
        <taxon>Stachybotrys</taxon>
    </lineage>
</organism>
<evidence type="ECO:0000313" key="9">
    <source>
        <dbReference type="EMBL" id="KEY68877.1"/>
    </source>
</evidence>
<evidence type="ECO:0000256" key="4">
    <source>
        <dbReference type="ARBA" id="ARBA00023136"/>
    </source>
</evidence>
<comment type="similarity">
    <text evidence="5">Belongs to the SAT4 family.</text>
</comment>
<dbReference type="OrthoDB" id="5429740at2759"/>
<keyword evidence="4 7" id="KW-0472">Membrane</keyword>
<feature type="transmembrane region" description="Helical" evidence="7">
    <location>
        <begin position="144"/>
        <end position="166"/>
    </location>
</feature>
<dbReference type="Proteomes" id="UP000028045">
    <property type="component" value="Unassembled WGS sequence"/>
</dbReference>
<gene>
    <name evidence="9" type="ORF">S7711_03812</name>
</gene>
<keyword evidence="10" id="KW-1185">Reference proteome</keyword>
<keyword evidence="2 7" id="KW-0812">Transmembrane</keyword>
<dbReference type="AlphaFoldDB" id="A0A084AU98"/>
<feature type="region of interest" description="Disordered" evidence="6">
    <location>
        <begin position="326"/>
        <end position="345"/>
    </location>
</feature>
<evidence type="ECO:0000256" key="2">
    <source>
        <dbReference type="ARBA" id="ARBA00022692"/>
    </source>
</evidence>
<evidence type="ECO:0000256" key="3">
    <source>
        <dbReference type="ARBA" id="ARBA00022989"/>
    </source>
</evidence>
<feature type="transmembrane region" description="Helical" evidence="7">
    <location>
        <begin position="187"/>
        <end position="209"/>
    </location>
</feature>
<dbReference type="PANTHER" id="PTHR33048">
    <property type="entry name" value="PTH11-LIKE INTEGRAL MEMBRANE PROTEIN (AFU_ORTHOLOGUE AFUA_5G11245)"/>
    <property type="match status" value="1"/>
</dbReference>
<dbReference type="EMBL" id="KL648556">
    <property type="protein sequence ID" value="KEY68877.1"/>
    <property type="molecule type" value="Genomic_DNA"/>
</dbReference>
<dbReference type="PANTHER" id="PTHR33048:SF155">
    <property type="entry name" value="INTEGRAL MEMBRANE PROTEIN"/>
    <property type="match status" value="1"/>
</dbReference>
<sequence length="422" mass="47267">MSDPLEGTPEYDAWAAENNGPWILITCWVVTGVSTLFVLGRVYVRGFLQGKLQQDDYWTILAQTARVAHICYQVCGYISTGLSTAAVASGNGRHFATLTQTQQESAVLWTTAAFCPGVMSFGLPKMAVVYLLTRLLNPSRWHMFFLWWQAIWCQLTLLATVGVLIGRCRPAYSLWNFDVPGECFPNHILVSYCIYAGCFSAFVDLYLAIYPSIVLFQLQMSIKKKIALSRHQYWAHDTASSGIVAIYKTTRIPSLGSPDFSYDTSDLVVWTVIEGSTIMIASSIPILQPLLELVMRRNPFSSGGRSSRKYPEREYENFSDQRSVVYELGERRQRPKPKDDLGLTIMADEGSQEEILAANSSDSDKRNQAQPGTSVNAFSNKRSSIKVAPSSIIRTDEVIVSYDGDVEQRPHNEHPGSWRPLN</sequence>
<protein>
    <recommendedName>
        <fullName evidence="8">Rhodopsin domain-containing protein</fullName>
    </recommendedName>
</protein>
<dbReference type="InterPro" id="IPR049326">
    <property type="entry name" value="Rhodopsin_dom_fungi"/>
</dbReference>
<feature type="domain" description="Rhodopsin" evidence="8">
    <location>
        <begin position="41"/>
        <end position="292"/>
    </location>
</feature>
<evidence type="ECO:0000259" key="8">
    <source>
        <dbReference type="Pfam" id="PF20684"/>
    </source>
</evidence>
<evidence type="ECO:0000256" key="1">
    <source>
        <dbReference type="ARBA" id="ARBA00004141"/>
    </source>
</evidence>
<name>A0A084AU98_STACB</name>
<dbReference type="GO" id="GO:0016020">
    <property type="term" value="C:membrane"/>
    <property type="evidence" value="ECO:0007669"/>
    <property type="project" value="UniProtKB-SubCell"/>
</dbReference>
<dbReference type="InterPro" id="IPR052337">
    <property type="entry name" value="SAT4-like"/>
</dbReference>
<reference evidence="9 10" key="1">
    <citation type="journal article" date="2014" name="BMC Genomics">
        <title>Comparative genome sequencing reveals chemotype-specific gene clusters in the toxigenic black mold Stachybotrys.</title>
        <authorList>
            <person name="Semeiks J."/>
            <person name="Borek D."/>
            <person name="Otwinowski Z."/>
            <person name="Grishin N.V."/>
        </authorList>
    </citation>
    <scope>NUCLEOTIDE SEQUENCE [LARGE SCALE GENOMIC DNA]</scope>
    <source>
        <strain evidence="10">CBS 109288 / IBT 7711</strain>
    </source>
</reference>
<feature type="compositionally biased region" description="Polar residues" evidence="6">
    <location>
        <begin position="368"/>
        <end position="381"/>
    </location>
</feature>
<keyword evidence="3 7" id="KW-1133">Transmembrane helix</keyword>
<proteinExistence type="inferred from homology"/>